<organism evidence="2 3">
    <name type="scientific">Candidatus Gottesmanbacteria bacterium CG11_big_fil_rev_8_21_14_0_20_37_11</name>
    <dbReference type="NCBI Taxonomy" id="1974575"/>
    <lineage>
        <taxon>Bacteria</taxon>
        <taxon>Candidatus Gottesmaniibacteriota</taxon>
    </lineage>
</organism>
<keyword evidence="1" id="KW-0732">Signal</keyword>
<comment type="caution">
    <text evidence="2">The sequence shown here is derived from an EMBL/GenBank/DDBJ whole genome shotgun (WGS) entry which is preliminary data.</text>
</comment>
<evidence type="ECO:0000256" key="1">
    <source>
        <dbReference type="SAM" id="SignalP"/>
    </source>
</evidence>
<accession>A0A2H0NJA0</accession>
<dbReference type="InterPro" id="IPR007825">
    <property type="entry name" value="Major_OMP_Legionella"/>
</dbReference>
<evidence type="ECO:0000313" key="3">
    <source>
        <dbReference type="Proteomes" id="UP000230707"/>
    </source>
</evidence>
<proteinExistence type="predicted"/>
<dbReference type="Pfam" id="PF05150">
    <property type="entry name" value="Legionella_OMP"/>
    <property type="match status" value="1"/>
</dbReference>
<name>A0A2H0NJA0_9BACT</name>
<feature type="chain" id="PRO_5013789324" evidence="1">
    <location>
        <begin position="22"/>
        <end position="311"/>
    </location>
</feature>
<evidence type="ECO:0000313" key="2">
    <source>
        <dbReference type="EMBL" id="PIR08961.1"/>
    </source>
</evidence>
<dbReference type="Proteomes" id="UP000230707">
    <property type="component" value="Unassembled WGS sequence"/>
</dbReference>
<feature type="non-terminal residue" evidence="2">
    <location>
        <position position="311"/>
    </location>
</feature>
<sequence length="311" mass="35023">MLKNISLWIAVSALFSQTTFAQQSCAPQCKPSCPQPPLPTQVCETDPCCPAWETPILNAAYNYSARIDTRNPYNIFFDASFVYWQPIQENMELGIIDTFSASDNLNGKVIDLGAKYKPGFKVGVGRYFDHDDWDWHGEYTWFHCTQHKTKEFSDVSFSANTVIFPMWGSATAARDLSSNVYTSGSENWRLMMDIGEADLGRRFYVGKNLIIRPNVGVRGAWIDQKVKITYVNPPTFILGVTDTNTITCKSKSWSAGLKSGVDADWKLGAGFRFYSSAEADLLFTNYTQVSYRCIHQLPTEVQTANVVIKQK</sequence>
<feature type="signal peptide" evidence="1">
    <location>
        <begin position="1"/>
        <end position="21"/>
    </location>
</feature>
<dbReference type="EMBL" id="PCWS01000005">
    <property type="protein sequence ID" value="PIR08961.1"/>
    <property type="molecule type" value="Genomic_DNA"/>
</dbReference>
<gene>
    <name evidence="2" type="ORF">COV53_00235</name>
</gene>
<protein>
    <submittedName>
        <fullName evidence="2">Uncharacterized protein</fullName>
    </submittedName>
</protein>
<dbReference type="AlphaFoldDB" id="A0A2H0NJA0"/>
<reference evidence="2 3" key="1">
    <citation type="submission" date="2017-09" db="EMBL/GenBank/DDBJ databases">
        <title>Depth-based differentiation of microbial function through sediment-hosted aquifers and enrichment of novel symbionts in the deep terrestrial subsurface.</title>
        <authorList>
            <person name="Probst A.J."/>
            <person name="Ladd B."/>
            <person name="Jarett J.K."/>
            <person name="Geller-Mcgrath D.E."/>
            <person name="Sieber C.M."/>
            <person name="Emerson J.B."/>
            <person name="Anantharaman K."/>
            <person name="Thomas B.C."/>
            <person name="Malmstrom R."/>
            <person name="Stieglmeier M."/>
            <person name="Klingl A."/>
            <person name="Woyke T."/>
            <person name="Ryan C.M."/>
            <person name="Banfield J.F."/>
        </authorList>
    </citation>
    <scope>NUCLEOTIDE SEQUENCE [LARGE SCALE GENOMIC DNA]</scope>
    <source>
        <strain evidence="2">CG11_big_fil_rev_8_21_14_0_20_37_11</strain>
    </source>
</reference>